<comment type="similarity">
    <text evidence="10">Belongs to the ABC transporter superfamily. ABCB family. Heavy Metal importer (TC 3.A.1.210) subfamily.</text>
</comment>
<keyword evidence="8 14" id="KW-1133">Transmembrane helix</keyword>
<name>A0A1V6PCH2_PENDC</name>
<dbReference type="PROSITE" id="PS50893">
    <property type="entry name" value="ABC_TRANSPORTER_2"/>
    <property type="match status" value="1"/>
</dbReference>
<keyword evidence="7" id="KW-1278">Translocase</keyword>
<evidence type="ECO:0000256" key="8">
    <source>
        <dbReference type="ARBA" id="ARBA00022989"/>
    </source>
</evidence>
<evidence type="ECO:0000256" key="12">
    <source>
        <dbReference type="ARBA" id="ARBA00040792"/>
    </source>
</evidence>
<evidence type="ECO:0000313" key="17">
    <source>
        <dbReference type="EMBL" id="OQD74665.1"/>
    </source>
</evidence>
<evidence type="ECO:0000313" key="18">
    <source>
        <dbReference type="Proteomes" id="UP000191522"/>
    </source>
</evidence>
<dbReference type="Gene3D" id="1.20.1560.10">
    <property type="entry name" value="ABC transporter type 1, transmembrane domain"/>
    <property type="match status" value="1"/>
</dbReference>
<dbReference type="PANTHER" id="PTHR24221:SF402">
    <property type="entry name" value="IRON-SULFUR CLUSTERS TRANSPORTER ABCB7, MITOCHONDRIAL"/>
    <property type="match status" value="1"/>
</dbReference>
<accession>A0A1V6PCH2</accession>
<sequence>MLLKAARTQCWRPAWYAHPSFAGHAPWTRLNATQLRVFTSSTRLHNQSTDGKDPMAVKAGSTAVPSSQLTNGNAAQESKEGGAKAAKKDLLSESTKATKEQRKADWAIMREMAKYLWPKDDLGTKVRVGTALSLLIGAKILNVEVPFYFKSIVDSMNVDFASVGGTAYTVAGSMIIAYGATRIGATLFQELRNAVFASVAQKAIRKVARNVFEHLLRLDLNFHLSRQTGGLTRAIDRGTKGISFLLTSMVFHVVPTALEISLVCGILTYQYGFRFAAITATTMIAYTAFTITTTAWRTKFRRQANAADNRGATVAVDSLINYEAVKYFNNEKFEVSRYDKALKNYEDASIKVTTSLAFLNSGQNMIFSSALAAMMYLASDGVATGALTVGDLVMVNQLVFQLSVPLNFLGSVYRELRQSLLDMETLFNLQKVNVTIQERPNAKPLELKRGGEIRFENVTFGYHPDRPILKNATFTIPAGSKFAIVGPSGCGKSTILRLLFRFYDTQSGRILIDGQDVRDVTLDSLRKAIGVVPQDTPLFNDTIAHNIRYGRITASDEEVRHAAERARIDQLIERLPDGYQTAVGERGMMISGGEKQRLAISRLILKDPQILFFDEATSALDTYTEQALLHNINSILKEKSRTSVFVAHRLRTIYDSDQILVLKDGHVAEAGSHRELLDLDGVYAELWNAQETSVEDGERPEEA</sequence>
<dbReference type="STRING" id="69771.A0A1V6PCH2"/>
<feature type="compositionally biased region" description="Polar residues" evidence="13">
    <location>
        <begin position="63"/>
        <end position="73"/>
    </location>
</feature>
<feature type="domain" description="ABC transmembrane type-1" evidence="16">
    <location>
        <begin position="131"/>
        <end position="418"/>
    </location>
</feature>
<dbReference type="EMBL" id="MDYL01000010">
    <property type="protein sequence ID" value="OQD74665.1"/>
    <property type="molecule type" value="Genomic_DNA"/>
</dbReference>
<dbReference type="GO" id="GO:0140466">
    <property type="term" value="P:iron-sulfur cluster export from the mitochondrion"/>
    <property type="evidence" value="ECO:0007669"/>
    <property type="project" value="UniProtKB-ARBA"/>
</dbReference>
<dbReference type="InterPro" id="IPR036640">
    <property type="entry name" value="ABC1_TM_sf"/>
</dbReference>
<evidence type="ECO:0000256" key="4">
    <source>
        <dbReference type="ARBA" id="ARBA00022692"/>
    </source>
</evidence>
<dbReference type="Pfam" id="PF00005">
    <property type="entry name" value="ABC_tran"/>
    <property type="match status" value="1"/>
</dbReference>
<dbReference type="SUPFAM" id="SSF90123">
    <property type="entry name" value="ABC transporter transmembrane region"/>
    <property type="match status" value="1"/>
</dbReference>
<dbReference type="Gene3D" id="3.40.50.300">
    <property type="entry name" value="P-loop containing nucleotide triphosphate hydrolases"/>
    <property type="match status" value="1"/>
</dbReference>
<evidence type="ECO:0000256" key="1">
    <source>
        <dbReference type="ARBA" id="ARBA00004448"/>
    </source>
</evidence>
<comment type="subcellular location">
    <subcellularLocation>
        <location evidence="1">Mitochondrion inner membrane</location>
        <topology evidence="1">Multi-pass membrane protein</topology>
    </subcellularLocation>
</comment>
<dbReference type="CDD" id="cd18582">
    <property type="entry name" value="ABC_6TM_ATM1_ABCB7"/>
    <property type="match status" value="1"/>
</dbReference>
<evidence type="ECO:0000259" key="15">
    <source>
        <dbReference type="PROSITE" id="PS50893"/>
    </source>
</evidence>
<dbReference type="OrthoDB" id="6500128at2759"/>
<comment type="caution">
    <text evidence="17">The sequence shown here is derived from an EMBL/GenBank/DDBJ whole genome shotgun (WGS) entry which is preliminary data.</text>
</comment>
<keyword evidence="3" id="KW-0813">Transport</keyword>
<proteinExistence type="inferred from homology"/>
<dbReference type="InterPro" id="IPR011527">
    <property type="entry name" value="ABC1_TM_dom"/>
</dbReference>
<organism evidence="17 18">
    <name type="scientific">Penicillium decumbens</name>
    <dbReference type="NCBI Taxonomy" id="69771"/>
    <lineage>
        <taxon>Eukaryota</taxon>
        <taxon>Fungi</taxon>
        <taxon>Dikarya</taxon>
        <taxon>Ascomycota</taxon>
        <taxon>Pezizomycotina</taxon>
        <taxon>Eurotiomycetes</taxon>
        <taxon>Eurotiomycetidae</taxon>
        <taxon>Eurotiales</taxon>
        <taxon>Aspergillaceae</taxon>
        <taxon>Penicillium</taxon>
    </lineage>
</organism>
<comment type="subunit">
    <text evidence="2">Homodimer.</text>
</comment>
<dbReference type="AlphaFoldDB" id="A0A1V6PCH2"/>
<evidence type="ECO:0000256" key="14">
    <source>
        <dbReference type="SAM" id="Phobius"/>
    </source>
</evidence>
<dbReference type="PROSITE" id="PS00211">
    <property type="entry name" value="ABC_TRANSPORTER_1"/>
    <property type="match status" value="1"/>
</dbReference>
<evidence type="ECO:0000256" key="7">
    <source>
        <dbReference type="ARBA" id="ARBA00022967"/>
    </source>
</evidence>
<dbReference type="InterPro" id="IPR027417">
    <property type="entry name" value="P-loop_NTPase"/>
</dbReference>
<evidence type="ECO:0000256" key="13">
    <source>
        <dbReference type="SAM" id="MobiDB-lite"/>
    </source>
</evidence>
<dbReference type="GO" id="GO:0005524">
    <property type="term" value="F:ATP binding"/>
    <property type="evidence" value="ECO:0007669"/>
    <property type="project" value="UniProtKB-KW"/>
</dbReference>
<dbReference type="InterPro" id="IPR039421">
    <property type="entry name" value="Type_1_exporter"/>
</dbReference>
<keyword evidence="4 14" id="KW-0812">Transmembrane</keyword>
<dbReference type="PANTHER" id="PTHR24221">
    <property type="entry name" value="ATP-BINDING CASSETTE SUB-FAMILY B"/>
    <property type="match status" value="1"/>
</dbReference>
<dbReference type="InterPro" id="IPR003593">
    <property type="entry name" value="AAA+_ATPase"/>
</dbReference>
<keyword evidence="18" id="KW-1185">Reference proteome</keyword>
<dbReference type="GO" id="GO:0016887">
    <property type="term" value="F:ATP hydrolysis activity"/>
    <property type="evidence" value="ECO:0007669"/>
    <property type="project" value="InterPro"/>
</dbReference>
<dbReference type="Proteomes" id="UP000191522">
    <property type="component" value="Unassembled WGS sequence"/>
</dbReference>
<evidence type="ECO:0000256" key="3">
    <source>
        <dbReference type="ARBA" id="ARBA00022448"/>
    </source>
</evidence>
<dbReference type="GO" id="GO:0005743">
    <property type="term" value="C:mitochondrial inner membrane"/>
    <property type="evidence" value="ECO:0007669"/>
    <property type="project" value="UniProtKB-SubCell"/>
</dbReference>
<dbReference type="SMART" id="SM00382">
    <property type="entry name" value="AAA"/>
    <property type="match status" value="1"/>
</dbReference>
<feature type="compositionally biased region" description="Basic and acidic residues" evidence="13">
    <location>
        <begin position="77"/>
        <end position="97"/>
    </location>
</feature>
<feature type="transmembrane region" description="Helical" evidence="14">
    <location>
        <begin position="242"/>
        <end position="269"/>
    </location>
</feature>
<evidence type="ECO:0000256" key="9">
    <source>
        <dbReference type="ARBA" id="ARBA00023136"/>
    </source>
</evidence>
<evidence type="ECO:0000256" key="6">
    <source>
        <dbReference type="ARBA" id="ARBA00022840"/>
    </source>
</evidence>
<dbReference type="Pfam" id="PF00664">
    <property type="entry name" value="ABC_membrane"/>
    <property type="match status" value="1"/>
</dbReference>
<gene>
    <name evidence="17" type="ORF">PENDEC_c010G03458</name>
</gene>
<dbReference type="GO" id="GO:0006879">
    <property type="term" value="P:intracellular iron ion homeostasis"/>
    <property type="evidence" value="ECO:0007669"/>
    <property type="project" value="TreeGrafter"/>
</dbReference>
<protein>
    <recommendedName>
        <fullName evidence="11">Iron-sulfur clusters transporter ATM1, mitochondrial</fullName>
    </recommendedName>
    <alternativeName>
        <fullName evidence="12">Iron-sulfur clusters transporter atm1, mitochondrial</fullName>
    </alternativeName>
</protein>
<dbReference type="FunFam" id="1.20.1560.10:FF:000004">
    <property type="entry name" value="ATP-binding cassette sub-family B member 7"/>
    <property type="match status" value="1"/>
</dbReference>
<evidence type="ECO:0000256" key="5">
    <source>
        <dbReference type="ARBA" id="ARBA00022741"/>
    </source>
</evidence>
<feature type="domain" description="ABC transporter" evidence="15">
    <location>
        <begin position="453"/>
        <end position="689"/>
    </location>
</feature>
<dbReference type="CDD" id="cd03253">
    <property type="entry name" value="ABCC_ATM1_transporter"/>
    <property type="match status" value="1"/>
</dbReference>
<evidence type="ECO:0000256" key="10">
    <source>
        <dbReference type="ARBA" id="ARBA00024363"/>
    </source>
</evidence>
<dbReference type="FunFam" id="3.40.50.300:FF:000186">
    <property type="entry name" value="ATP-binding cassette sub-family B member 7, mitochondrial"/>
    <property type="match status" value="1"/>
</dbReference>
<keyword evidence="9 14" id="KW-0472">Membrane</keyword>
<feature type="transmembrane region" description="Helical" evidence="14">
    <location>
        <begin position="275"/>
        <end position="296"/>
    </location>
</feature>
<dbReference type="SUPFAM" id="SSF52540">
    <property type="entry name" value="P-loop containing nucleoside triphosphate hydrolases"/>
    <property type="match status" value="1"/>
</dbReference>
<reference evidence="18" key="1">
    <citation type="journal article" date="2017" name="Nat. Microbiol.">
        <title>Global analysis of biosynthetic gene clusters reveals vast potential of secondary metabolite production in Penicillium species.</title>
        <authorList>
            <person name="Nielsen J.C."/>
            <person name="Grijseels S."/>
            <person name="Prigent S."/>
            <person name="Ji B."/>
            <person name="Dainat J."/>
            <person name="Nielsen K.F."/>
            <person name="Frisvad J.C."/>
            <person name="Workman M."/>
            <person name="Nielsen J."/>
        </authorList>
    </citation>
    <scope>NUCLEOTIDE SEQUENCE [LARGE SCALE GENOMIC DNA]</scope>
    <source>
        <strain evidence="18">IBT 11843</strain>
    </source>
</reference>
<keyword evidence="6" id="KW-0067">ATP-binding</keyword>
<keyword evidence="5" id="KW-0547">Nucleotide-binding</keyword>
<evidence type="ECO:0000256" key="2">
    <source>
        <dbReference type="ARBA" id="ARBA00011738"/>
    </source>
</evidence>
<dbReference type="OMA" id="VFHIIPI"/>
<dbReference type="PROSITE" id="PS50929">
    <property type="entry name" value="ABC_TM1F"/>
    <property type="match status" value="1"/>
</dbReference>
<feature type="region of interest" description="Disordered" evidence="13">
    <location>
        <begin position="42"/>
        <end position="97"/>
    </location>
</feature>
<evidence type="ECO:0000256" key="11">
    <source>
        <dbReference type="ARBA" id="ARBA00039906"/>
    </source>
</evidence>
<evidence type="ECO:0000259" key="16">
    <source>
        <dbReference type="PROSITE" id="PS50929"/>
    </source>
</evidence>
<dbReference type="GO" id="GO:0140359">
    <property type="term" value="F:ABC-type transporter activity"/>
    <property type="evidence" value="ECO:0007669"/>
    <property type="project" value="InterPro"/>
</dbReference>
<dbReference type="InterPro" id="IPR003439">
    <property type="entry name" value="ABC_transporter-like_ATP-bd"/>
</dbReference>
<dbReference type="InterPro" id="IPR017871">
    <property type="entry name" value="ABC_transporter-like_CS"/>
</dbReference>